<accession>A0A5J4IVQ0</accession>
<gene>
    <name evidence="1" type="ORF">ULMA_04900</name>
</gene>
<reference evidence="1 2" key="1">
    <citation type="submission" date="2019-08" db="EMBL/GenBank/DDBJ databases">
        <title>Draft genome sequence of Ulvibacter marinus type strain NBRC 109484.</title>
        <authorList>
            <person name="Kawano K."/>
            <person name="Ushijima N."/>
            <person name="Kihara M."/>
            <person name="Itoh H."/>
        </authorList>
    </citation>
    <scope>NUCLEOTIDE SEQUENCE [LARGE SCALE GENOMIC DNA]</scope>
    <source>
        <strain evidence="1 2">NBRC 109484</strain>
    </source>
</reference>
<keyword evidence="2" id="KW-1185">Reference proteome</keyword>
<comment type="caution">
    <text evidence="1">The sequence shown here is derived from an EMBL/GenBank/DDBJ whole genome shotgun (WGS) entry which is preliminary data.</text>
</comment>
<evidence type="ECO:0000313" key="2">
    <source>
        <dbReference type="Proteomes" id="UP000326509"/>
    </source>
</evidence>
<dbReference type="CDD" id="cd05483">
    <property type="entry name" value="retropepsin_like_bacteria"/>
    <property type="match status" value="1"/>
</dbReference>
<sequence>MRALLEEKGFDRVPLRKMATGHYYSKVKLNGVKAIFIIDTGASTSCIGEKFISHFSLTSEESDVLAAGAGATGMKTKSTENNLLKIGSRTITDMSFVIFDLSHVNEALLQVDTLTTHGILGADFLKNKRAVIDYGRNCMYLK</sequence>
<protein>
    <recommendedName>
        <fullName evidence="3">Acid protease</fullName>
    </recommendedName>
</protein>
<name>A0A5J4IVQ0_9FLAO</name>
<dbReference type="Pfam" id="PF13650">
    <property type="entry name" value="Asp_protease_2"/>
    <property type="match status" value="1"/>
</dbReference>
<evidence type="ECO:0008006" key="3">
    <source>
        <dbReference type="Google" id="ProtNLM"/>
    </source>
</evidence>
<dbReference type="Proteomes" id="UP000326509">
    <property type="component" value="Unassembled WGS sequence"/>
</dbReference>
<dbReference type="AlphaFoldDB" id="A0A5J4IVQ0"/>
<organism evidence="1 2">
    <name type="scientific">Patiriisocius marinus</name>
    <dbReference type="NCBI Taxonomy" id="1397112"/>
    <lineage>
        <taxon>Bacteria</taxon>
        <taxon>Pseudomonadati</taxon>
        <taxon>Bacteroidota</taxon>
        <taxon>Flavobacteriia</taxon>
        <taxon>Flavobacteriales</taxon>
        <taxon>Flavobacteriaceae</taxon>
        <taxon>Patiriisocius</taxon>
    </lineage>
</organism>
<dbReference type="SUPFAM" id="SSF50630">
    <property type="entry name" value="Acid proteases"/>
    <property type="match status" value="1"/>
</dbReference>
<proteinExistence type="predicted"/>
<dbReference type="InterPro" id="IPR021109">
    <property type="entry name" value="Peptidase_aspartic_dom_sf"/>
</dbReference>
<dbReference type="Gene3D" id="2.40.70.10">
    <property type="entry name" value="Acid Proteases"/>
    <property type="match status" value="1"/>
</dbReference>
<dbReference type="InterPro" id="IPR034122">
    <property type="entry name" value="Retropepsin-like_bacterial"/>
</dbReference>
<dbReference type="EMBL" id="BKCG01000001">
    <property type="protein sequence ID" value="GER58382.1"/>
    <property type="molecule type" value="Genomic_DNA"/>
</dbReference>
<evidence type="ECO:0000313" key="1">
    <source>
        <dbReference type="EMBL" id="GER58382.1"/>
    </source>
</evidence>